<reference evidence="14 15" key="1">
    <citation type="journal article" date="2015" name="Genome Announc.">
        <title>Genomes of Geoalkalibacter ferrihydriticus Z-0531T and Geoalkalibacter subterraneus Red1T, Two Haloalkaliphilic Metal-Reducing Deltaproteobacteria.</title>
        <authorList>
            <person name="Badalamenti J.P."/>
            <person name="Krajmalnik-Brown R."/>
            <person name="Torres C.I."/>
            <person name="Bond D.R."/>
        </authorList>
    </citation>
    <scope>NUCLEOTIDE SEQUENCE [LARGE SCALE GENOMIC DNA]</scope>
    <source>
        <strain evidence="14 15">Red1</strain>
    </source>
</reference>
<name>A0A0B5FJR5_9BACT</name>
<dbReference type="InterPro" id="IPR043427">
    <property type="entry name" value="YscJ/FliF"/>
</dbReference>
<dbReference type="AlphaFoldDB" id="A0A0B5FJR5"/>
<feature type="transmembrane region" description="Helical" evidence="11">
    <location>
        <begin position="436"/>
        <end position="456"/>
    </location>
</feature>
<evidence type="ECO:0000256" key="2">
    <source>
        <dbReference type="ARBA" id="ARBA00004651"/>
    </source>
</evidence>
<dbReference type="GO" id="GO:0071973">
    <property type="term" value="P:bacterial-type flagellum-dependent cell motility"/>
    <property type="evidence" value="ECO:0007669"/>
    <property type="project" value="InterPro"/>
</dbReference>
<dbReference type="InterPro" id="IPR045851">
    <property type="entry name" value="AMP-bd_C_sf"/>
</dbReference>
<dbReference type="Pfam" id="PF08345">
    <property type="entry name" value="YscJ_FliF_C"/>
    <property type="match status" value="1"/>
</dbReference>
<evidence type="ECO:0000256" key="9">
    <source>
        <dbReference type="PIRNR" id="PIRNR004862"/>
    </source>
</evidence>
<evidence type="ECO:0000256" key="8">
    <source>
        <dbReference type="ARBA" id="ARBA00023143"/>
    </source>
</evidence>
<keyword evidence="7 11" id="KW-0472">Membrane</keyword>
<keyword evidence="5 11" id="KW-0812">Transmembrane</keyword>
<protein>
    <recommendedName>
        <fullName evidence="9">Flagellar M-ring protein</fullName>
    </recommendedName>
</protein>
<evidence type="ECO:0000256" key="6">
    <source>
        <dbReference type="ARBA" id="ARBA00022989"/>
    </source>
</evidence>
<dbReference type="Gene3D" id="3.30.300.30">
    <property type="match status" value="1"/>
</dbReference>
<dbReference type="RefSeq" id="WP_040201530.1">
    <property type="nucleotide sequence ID" value="NZ_CP010311.1"/>
</dbReference>
<evidence type="ECO:0000256" key="4">
    <source>
        <dbReference type="ARBA" id="ARBA00022475"/>
    </source>
</evidence>
<sequence length="525" mass="57632">MAEEEKKKPQPPKNLLEVIQQWPLKRKLSFLGVGLLSLVLFGVLIWSARDADYRLLYSNLDPSDAGAVVGWLKENNLPYRIEDNGKSIYMPADKVYEVRLELAASGIPQGGGIGFELFDKQSFGMTDFAQKVNYQRALQGELARTISNLSLVEGARVHLALPEKRLFREQQKEASASVILRLAAGRTPSDNQVQGIVHLVASSIEGMNPENVTVIDSSGRTLTQRRDEGFNGPMTPGMLDYQQQVERRLEERAQALLDRALGPGGSMVKITAELDFSQVEKTEEIFDPDRSAVRSEQVTEEQSDSAAVGGVPGVKANLDGGEMGFGGGNNSSRSEETVNYEISKVISRTVGAVGGVKNLSVAVLVGEKPAPPAAEGPATVPRNDNDLNSIRNMVASALGLDLERGDQIEVVSMPFENGMIDVPVEETGPIDLLWQYWPLIKYALLALGGALLYFLLIRPMVRSIKEEAQMVEHYKTVEELESEMEDETPMLPGAKGKDPMRAMRREVLNGKATPAQVIKTWLKEN</sequence>
<dbReference type="InterPro" id="IPR006182">
    <property type="entry name" value="FliF_N_dom"/>
</dbReference>
<dbReference type="STRING" id="483547.GSUB_15020"/>
<dbReference type="InterPro" id="IPR013556">
    <property type="entry name" value="Flag_M-ring_C"/>
</dbReference>
<dbReference type="EMBL" id="CP010311">
    <property type="protein sequence ID" value="AJF07598.1"/>
    <property type="molecule type" value="Genomic_DNA"/>
</dbReference>
<evidence type="ECO:0000256" key="10">
    <source>
        <dbReference type="SAM" id="MobiDB-lite"/>
    </source>
</evidence>
<dbReference type="PRINTS" id="PR01009">
    <property type="entry name" value="FLGMRINGFLIF"/>
</dbReference>
<evidence type="ECO:0000256" key="3">
    <source>
        <dbReference type="ARBA" id="ARBA00007971"/>
    </source>
</evidence>
<keyword evidence="15" id="KW-1185">Reference proteome</keyword>
<keyword evidence="6 11" id="KW-1133">Transmembrane helix</keyword>
<evidence type="ECO:0000256" key="7">
    <source>
        <dbReference type="ARBA" id="ARBA00023136"/>
    </source>
</evidence>
<evidence type="ECO:0000313" key="14">
    <source>
        <dbReference type="EMBL" id="AJF07598.1"/>
    </source>
</evidence>
<keyword evidence="8 9" id="KW-0975">Bacterial flagellum</keyword>
<feature type="domain" description="Flagellar M-ring N-terminal" evidence="12">
    <location>
        <begin position="50"/>
        <end position="223"/>
    </location>
</feature>
<comment type="function">
    <text evidence="9">The M ring may be actively involved in energy transduction.</text>
</comment>
<keyword evidence="4" id="KW-1003">Cell membrane</keyword>
<dbReference type="GO" id="GO:0005886">
    <property type="term" value="C:plasma membrane"/>
    <property type="evidence" value="ECO:0007669"/>
    <property type="project" value="UniProtKB-SubCell"/>
</dbReference>
<dbReference type="GO" id="GO:0009431">
    <property type="term" value="C:bacterial-type flagellum basal body, MS ring"/>
    <property type="evidence" value="ECO:0007669"/>
    <property type="project" value="InterPro"/>
</dbReference>
<evidence type="ECO:0000256" key="11">
    <source>
        <dbReference type="SAM" id="Phobius"/>
    </source>
</evidence>
<keyword evidence="14" id="KW-0969">Cilium</keyword>
<dbReference type="KEGG" id="gsb:GSUB_15020"/>
<dbReference type="PANTHER" id="PTHR30046">
    <property type="entry name" value="FLAGELLAR M-RING PROTEIN"/>
    <property type="match status" value="1"/>
</dbReference>
<evidence type="ECO:0000259" key="13">
    <source>
        <dbReference type="Pfam" id="PF08345"/>
    </source>
</evidence>
<dbReference type="GO" id="GO:0003774">
    <property type="term" value="F:cytoskeletal motor activity"/>
    <property type="evidence" value="ECO:0007669"/>
    <property type="project" value="InterPro"/>
</dbReference>
<dbReference type="Proteomes" id="UP000035036">
    <property type="component" value="Chromosome"/>
</dbReference>
<comment type="subcellular location">
    <subcellularLocation>
        <location evidence="1 9">Bacterial flagellum basal body</location>
    </subcellularLocation>
    <subcellularLocation>
        <location evidence="2">Cell membrane</location>
        <topology evidence="2">Multi-pass membrane protein</topology>
    </subcellularLocation>
</comment>
<dbReference type="InterPro" id="IPR000067">
    <property type="entry name" value="FlgMring_FliF"/>
</dbReference>
<feature type="transmembrane region" description="Helical" evidence="11">
    <location>
        <begin position="28"/>
        <end position="48"/>
    </location>
</feature>
<keyword evidence="14" id="KW-0966">Cell projection</keyword>
<dbReference type="Pfam" id="PF01514">
    <property type="entry name" value="YscJ_FliF"/>
    <property type="match status" value="1"/>
</dbReference>
<evidence type="ECO:0000256" key="5">
    <source>
        <dbReference type="ARBA" id="ARBA00022692"/>
    </source>
</evidence>
<dbReference type="PANTHER" id="PTHR30046:SF0">
    <property type="entry name" value="FLAGELLAR M-RING PROTEIN"/>
    <property type="match status" value="1"/>
</dbReference>
<keyword evidence="14" id="KW-0282">Flagellum</keyword>
<dbReference type="OrthoDB" id="9807026at2"/>
<evidence type="ECO:0000256" key="1">
    <source>
        <dbReference type="ARBA" id="ARBA00004117"/>
    </source>
</evidence>
<comment type="similarity">
    <text evidence="3 9">Belongs to the FliF family.</text>
</comment>
<organism evidence="14 15">
    <name type="scientific">Geoalkalibacter subterraneus</name>
    <dbReference type="NCBI Taxonomy" id="483547"/>
    <lineage>
        <taxon>Bacteria</taxon>
        <taxon>Pseudomonadati</taxon>
        <taxon>Thermodesulfobacteriota</taxon>
        <taxon>Desulfuromonadia</taxon>
        <taxon>Desulfuromonadales</taxon>
        <taxon>Geoalkalibacteraceae</taxon>
        <taxon>Geoalkalibacter</taxon>
    </lineage>
</organism>
<accession>A0A0B5FJR5</accession>
<proteinExistence type="inferred from homology"/>
<dbReference type="NCBIfam" id="TIGR00206">
    <property type="entry name" value="fliF"/>
    <property type="match status" value="1"/>
</dbReference>
<evidence type="ECO:0000313" key="15">
    <source>
        <dbReference type="Proteomes" id="UP000035036"/>
    </source>
</evidence>
<feature type="domain" description="Flagellar M-ring C-terminal" evidence="13">
    <location>
        <begin position="257"/>
        <end position="415"/>
    </location>
</feature>
<evidence type="ECO:0000259" key="12">
    <source>
        <dbReference type="Pfam" id="PF01514"/>
    </source>
</evidence>
<feature type="region of interest" description="Disordered" evidence="10">
    <location>
        <begin position="289"/>
        <end position="312"/>
    </location>
</feature>
<gene>
    <name evidence="14" type="ORF">GSUB_15020</name>
</gene>
<dbReference type="HOGENOM" id="CLU_028108_1_0_7"/>
<dbReference type="PIRSF" id="PIRSF004862">
    <property type="entry name" value="FliF"/>
    <property type="match status" value="1"/>
</dbReference>